<accession>A0AAW2TU09</accession>
<dbReference type="EMBL" id="JACGWJ010000007">
    <property type="protein sequence ID" value="KAL0408159.1"/>
    <property type="molecule type" value="Genomic_DNA"/>
</dbReference>
<sequence>MGLYIENTDTDGNTKGVQQAKEIQDPLHNNLTIGSGPMTRGRLKRMQEAVQAQSNKVFANMRIIGANSSKYPCGGSICEALTLHAYSHTTKESLGDIKGQFGCVLGL</sequence>
<gene>
    <name evidence="1" type="ORF">Sradi_1750300</name>
</gene>
<proteinExistence type="predicted"/>
<protein>
    <submittedName>
        <fullName evidence="1">Uncharacterized protein</fullName>
    </submittedName>
</protein>
<reference evidence="1" key="1">
    <citation type="submission" date="2020-06" db="EMBL/GenBank/DDBJ databases">
        <authorList>
            <person name="Li T."/>
            <person name="Hu X."/>
            <person name="Zhang T."/>
            <person name="Song X."/>
            <person name="Zhang H."/>
            <person name="Dai N."/>
            <person name="Sheng W."/>
            <person name="Hou X."/>
            <person name="Wei L."/>
        </authorList>
    </citation>
    <scope>NUCLEOTIDE SEQUENCE</scope>
    <source>
        <strain evidence="1">G02</strain>
        <tissue evidence="1">Leaf</tissue>
    </source>
</reference>
<evidence type="ECO:0000313" key="1">
    <source>
        <dbReference type="EMBL" id="KAL0408159.1"/>
    </source>
</evidence>
<comment type="caution">
    <text evidence="1">The sequence shown here is derived from an EMBL/GenBank/DDBJ whole genome shotgun (WGS) entry which is preliminary data.</text>
</comment>
<dbReference type="AlphaFoldDB" id="A0AAW2TU09"/>
<name>A0AAW2TU09_SESRA</name>
<reference evidence="1" key="2">
    <citation type="journal article" date="2024" name="Plant">
        <title>Genomic evolution and insights into agronomic trait innovations of Sesamum species.</title>
        <authorList>
            <person name="Miao H."/>
            <person name="Wang L."/>
            <person name="Qu L."/>
            <person name="Liu H."/>
            <person name="Sun Y."/>
            <person name="Le M."/>
            <person name="Wang Q."/>
            <person name="Wei S."/>
            <person name="Zheng Y."/>
            <person name="Lin W."/>
            <person name="Duan Y."/>
            <person name="Cao H."/>
            <person name="Xiong S."/>
            <person name="Wang X."/>
            <person name="Wei L."/>
            <person name="Li C."/>
            <person name="Ma Q."/>
            <person name="Ju M."/>
            <person name="Zhao R."/>
            <person name="Li G."/>
            <person name="Mu C."/>
            <person name="Tian Q."/>
            <person name="Mei H."/>
            <person name="Zhang T."/>
            <person name="Gao T."/>
            <person name="Zhang H."/>
        </authorList>
    </citation>
    <scope>NUCLEOTIDE SEQUENCE</scope>
    <source>
        <strain evidence="1">G02</strain>
    </source>
</reference>
<organism evidence="1">
    <name type="scientific">Sesamum radiatum</name>
    <name type="common">Black benniseed</name>
    <dbReference type="NCBI Taxonomy" id="300843"/>
    <lineage>
        <taxon>Eukaryota</taxon>
        <taxon>Viridiplantae</taxon>
        <taxon>Streptophyta</taxon>
        <taxon>Embryophyta</taxon>
        <taxon>Tracheophyta</taxon>
        <taxon>Spermatophyta</taxon>
        <taxon>Magnoliopsida</taxon>
        <taxon>eudicotyledons</taxon>
        <taxon>Gunneridae</taxon>
        <taxon>Pentapetalae</taxon>
        <taxon>asterids</taxon>
        <taxon>lamiids</taxon>
        <taxon>Lamiales</taxon>
        <taxon>Pedaliaceae</taxon>
        <taxon>Sesamum</taxon>
    </lineage>
</organism>